<sequence>MRLTTRVFALALAGALLAGCGHKDKNAPLAFVPADTPYVAANLKPISDDARQAMLAQADLQLPAQLAQINDAADRVASQNPAAARLLHALAASFKGNTVEGFAHDAGVDLKGRFAFYGLGLSPVLRLELSDPKAFDGFVTRFETAYGKPFGNASVGGQSYRKAVSAETHTELVIATVDKQGVIALLPADVSPSMLREALGLDRPAHSLQDSDALADLAKAKGYQPWLIGKLDVQRLLPLIASGKDPLFTTLFTAGAERESAKTGEPLANLTKIPPSCPADAARIAARVPQLSFGYTRLDARHQDSRLDVSLASDITQAFDGLKVNLPGLGEDASAPFDLSLALPMLEVRDFWQAQADAVAAKPFACPALADLNAGFGKLGLILQKAATPPVGDLIGLHLALDEFSFAPGAPLPKISGRLLLATRNPAGLLGMGQMALPALGQVRVPNTGVPAPLPANLTTALGEPAWAAMNDHALAVAVGAGEDGKLASMLNAPVGDAGRLMRMHFNGDMYVAWIKAMAQKIDAMADQQAAMAAQGAQPGTVTPDRMAGLKARFAALEAQAAHVDSASAEVHMDSQGLVISNHLTLK</sequence>
<feature type="signal peptide" evidence="1">
    <location>
        <begin position="1"/>
        <end position="18"/>
    </location>
</feature>
<dbReference type="EMBL" id="FOSR01000017">
    <property type="protein sequence ID" value="SFL17039.1"/>
    <property type="molecule type" value="Genomic_DNA"/>
</dbReference>
<dbReference type="RefSeq" id="WP_092705037.1">
    <property type="nucleotide sequence ID" value="NZ_FOSR01000017.1"/>
</dbReference>
<feature type="chain" id="PRO_5011595486" description="DUF3352 domain-containing protein" evidence="1">
    <location>
        <begin position="19"/>
        <end position="587"/>
    </location>
</feature>
<name>A0A1I4FHW9_9GAMM</name>
<keyword evidence="3" id="KW-1185">Reference proteome</keyword>
<evidence type="ECO:0000256" key="1">
    <source>
        <dbReference type="SAM" id="SignalP"/>
    </source>
</evidence>
<protein>
    <recommendedName>
        <fullName evidence="4">DUF3352 domain-containing protein</fullName>
    </recommendedName>
</protein>
<proteinExistence type="predicted"/>
<evidence type="ECO:0000313" key="3">
    <source>
        <dbReference type="Proteomes" id="UP000198725"/>
    </source>
</evidence>
<organism evidence="2 3">
    <name type="scientific">Rhodanobacter glycinis</name>
    <dbReference type="NCBI Taxonomy" id="582702"/>
    <lineage>
        <taxon>Bacteria</taxon>
        <taxon>Pseudomonadati</taxon>
        <taxon>Pseudomonadota</taxon>
        <taxon>Gammaproteobacteria</taxon>
        <taxon>Lysobacterales</taxon>
        <taxon>Rhodanobacteraceae</taxon>
        <taxon>Rhodanobacter</taxon>
    </lineage>
</organism>
<reference evidence="3" key="1">
    <citation type="submission" date="2016-10" db="EMBL/GenBank/DDBJ databases">
        <authorList>
            <person name="Varghese N."/>
            <person name="Submissions S."/>
        </authorList>
    </citation>
    <scope>NUCLEOTIDE SEQUENCE [LARGE SCALE GENOMIC DNA]</scope>
    <source>
        <strain evidence="3">MO64</strain>
    </source>
</reference>
<accession>A0A1I4FHW9</accession>
<dbReference type="Proteomes" id="UP000198725">
    <property type="component" value="Unassembled WGS sequence"/>
</dbReference>
<gene>
    <name evidence="2" type="ORF">SAMN05192579_11765</name>
</gene>
<evidence type="ECO:0000313" key="2">
    <source>
        <dbReference type="EMBL" id="SFL17039.1"/>
    </source>
</evidence>
<keyword evidence="1" id="KW-0732">Signal</keyword>
<dbReference type="AlphaFoldDB" id="A0A1I4FHW9"/>
<dbReference type="PROSITE" id="PS51257">
    <property type="entry name" value="PROKAR_LIPOPROTEIN"/>
    <property type="match status" value="1"/>
</dbReference>
<evidence type="ECO:0008006" key="4">
    <source>
        <dbReference type="Google" id="ProtNLM"/>
    </source>
</evidence>